<keyword evidence="6 13" id="KW-1133">Transmembrane helix</keyword>
<evidence type="ECO:0000313" key="16">
    <source>
        <dbReference type="Proteomes" id="UP000290572"/>
    </source>
</evidence>
<keyword evidence="12" id="KW-0807">Transducer</keyword>
<keyword evidence="7" id="KW-0297">G-protein coupled receptor</keyword>
<dbReference type="InterPro" id="IPR001828">
    <property type="entry name" value="ANF_lig-bd_rcpt"/>
</dbReference>
<keyword evidence="8 13" id="KW-0472">Membrane</keyword>
<dbReference type="Pfam" id="PF07562">
    <property type="entry name" value="NCD3G"/>
    <property type="match status" value="1"/>
</dbReference>
<dbReference type="InterPro" id="IPR017979">
    <property type="entry name" value="GPCR_3_CS"/>
</dbReference>
<reference evidence="15 16" key="1">
    <citation type="submission" date="2018-03" db="EMBL/GenBank/DDBJ databases">
        <title>Draft genome sequence of Rohu Carp (Labeo rohita).</title>
        <authorList>
            <person name="Das P."/>
            <person name="Kushwaha B."/>
            <person name="Joshi C.G."/>
            <person name="Kumar D."/>
            <person name="Nagpure N.S."/>
            <person name="Sahoo L."/>
            <person name="Das S.P."/>
            <person name="Bit A."/>
            <person name="Patnaik S."/>
            <person name="Meher P.K."/>
            <person name="Jayasankar P."/>
            <person name="Koringa P.G."/>
            <person name="Patel N.V."/>
            <person name="Hinsu A.T."/>
            <person name="Kumar R."/>
            <person name="Pandey M."/>
            <person name="Agarwal S."/>
            <person name="Srivastava S."/>
            <person name="Singh M."/>
            <person name="Iquebal M.A."/>
            <person name="Jaiswal S."/>
            <person name="Angadi U.B."/>
            <person name="Kumar N."/>
            <person name="Raza M."/>
            <person name="Shah T.M."/>
            <person name="Rai A."/>
            <person name="Jena J.K."/>
        </authorList>
    </citation>
    <scope>NUCLEOTIDE SEQUENCE [LARGE SCALE GENOMIC DNA]</scope>
    <source>
        <strain evidence="15">DASCIFA01</strain>
        <tissue evidence="15">Testis</tissue>
    </source>
</reference>
<name>A0A498ME91_LABRO</name>
<dbReference type="PROSITE" id="PS50259">
    <property type="entry name" value="G_PROTEIN_RECEP_F3_4"/>
    <property type="match status" value="1"/>
</dbReference>
<evidence type="ECO:0000256" key="7">
    <source>
        <dbReference type="ARBA" id="ARBA00023040"/>
    </source>
</evidence>
<keyword evidence="10 15" id="KW-0675">Receptor</keyword>
<dbReference type="EMBL" id="QBIY01012855">
    <property type="protein sequence ID" value="RXN15327.1"/>
    <property type="molecule type" value="Genomic_DNA"/>
</dbReference>
<keyword evidence="11" id="KW-0325">Glycoprotein</keyword>
<feature type="transmembrane region" description="Helical" evidence="13">
    <location>
        <begin position="527"/>
        <end position="549"/>
    </location>
</feature>
<protein>
    <submittedName>
        <fullName evidence="15">Metabotropic glutamate receptor 8-like protein</fullName>
    </submittedName>
</protein>
<organism evidence="15 16">
    <name type="scientific">Labeo rohita</name>
    <name type="common">Indian major carp</name>
    <name type="synonym">Cyprinus rohita</name>
    <dbReference type="NCBI Taxonomy" id="84645"/>
    <lineage>
        <taxon>Eukaryota</taxon>
        <taxon>Metazoa</taxon>
        <taxon>Chordata</taxon>
        <taxon>Craniata</taxon>
        <taxon>Vertebrata</taxon>
        <taxon>Euteleostomi</taxon>
        <taxon>Actinopterygii</taxon>
        <taxon>Neopterygii</taxon>
        <taxon>Teleostei</taxon>
        <taxon>Ostariophysi</taxon>
        <taxon>Cypriniformes</taxon>
        <taxon>Cyprinidae</taxon>
        <taxon>Labeoninae</taxon>
        <taxon>Labeonini</taxon>
        <taxon>Labeo</taxon>
    </lineage>
</organism>
<feature type="domain" description="G-protein coupled receptors family 3 profile" evidence="14">
    <location>
        <begin position="489"/>
        <end position="763"/>
    </location>
</feature>
<evidence type="ECO:0000256" key="12">
    <source>
        <dbReference type="ARBA" id="ARBA00023224"/>
    </source>
</evidence>
<dbReference type="GO" id="GO:0004930">
    <property type="term" value="F:G protein-coupled receptor activity"/>
    <property type="evidence" value="ECO:0007669"/>
    <property type="project" value="UniProtKB-KW"/>
</dbReference>
<evidence type="ECO:0000256" key="13">
    <source>
        <dbReference type="SAM" id="Phobius"/>
    </source>
</evidence>
<feature type="transmembrane region" description="Helical" evidence="13">
    <location>
        <begin position="686"/>
        <end position="708"/>
    </location>
</feature>
<comment type="similarity">
    <text evidence="2">Belongs to the G-protein coupled receptor 3 family.</text>
</comment>
<dbReference type="InterPro" id="IPR011500">
    <property type="entry name" value="GPCR_3_9-Cys_dom"/>
</dbReference>
<evidence type="ECO:0000256" key="1">
    <source>
        <dbReference type="ARBA" id="ARBA00004651"/>
    </source>
</evidence>
<dbReference type="STRING" id="84645.A0A498ME91"/>
<dbReference type="FunFam" id="3.40.50.2300:FF:000009">
    <property type="entry name" value="Glutamate receptor, metabotropic 4"/>
    <property type="match status" value="1"/>
</dbReference>
<feature type="transmembrane region" description="Helical" evidence="13">
    <location>
        <begin position="595"/>
        <end position="622"/>
    </location>
</feature>
<evidence type="ECO:0000256" key="11">
    <source>
        <dbReference type="ARBA" id="ARBA00023180"/>
    </source>
</evidence>
<dbReference type="Gene3D" id="2.10.50.30">
    <property type="entry name" value="GPCR, family 3, nine cysteines domain"/>
    <property type="match status" value="1"/>
</dbReference>
<dbReference type="PANTHER" id="PTHR24060">
    <property type="entry name" value="METABOTROPIC GLUTAMATE RECEPTOR"/>
    <property type="match status" value="1"/>
</dbReference>
<evidence type="ECO:0000256" key="9">
    <source>
        <dbReference type="ARBA" id="ARBA00023157"/>
    </source>
</evidence>
<dbReference type="InterPro" id="IPR038550">
    <property type="entry name" value="GPCR_3_9-Cys_sf"/>
</dbReference>
<evidence type="ECO:0000256" key="6">
    <source>
        <dbReference type="ARBA" id="ARBA00022989"/>
    </source>
</evidence>
<feature type="transmembrane region" description="Helical" evidence="13">
    <location>
        <begin position="489"/>
        <end position="515"/>
    </location>
</feature>
<dbReference type="Gene3D" id="3.40.50.2300">
    <property type="match status" value="2"/>
</dbReference>
<dbReference type="PRINTS" id="PR00593">
    <property type="entry name" value="MTABOTROPICR"/>
</dbReference>
<proteinExistence type="inferred from homology"/>
<feature type="transmembrane region" description="Helical" evidence="13">
    <location>
        <begin position="653"/>
        <end position="674"/>
    </location>
</feature>
<comment type="subcellular location">
    <subcellularLocation>
        <location evidence="1">Cell membrane</location>
        <topology evidence="1">Multi-pass membrane protein</topology>
    </subcellularLocation>
</comment>
<dbReference type="InterPro" id="IPR050726">
    <property type="entry name" value="mGluR"/>
</dbReference>
<sequence>MAALVSEEKGGVCIAQSLKIPREPRPGEFDKIILRLLETPNARAIVMFANEDDIRRVLDAAKRNNQTGHFLWVGSDSWGSKISPVVQQESVAEGAITILPKRASIEAFDRYFKSRSLSNNRRNVWFAEFWEENFGCKLGMHGKRPGSPKKCTGMKFLHYCLSTWFRNYTVAERVLLCLGGKAVHQADIGLDLFEDSVFIVVEKINGDIRHKRLFRQQLWLNNRRSPYAVEGTIDSDDDNGYSISEFHLCSSGCVGYVALAMVVPTECPQWLWAELGKRWTPDGNNLFEESEGLEKVGRDSTYEQEGKVQFVMDAVYAMAHALHRMHRDLCLGYPGLCPRMSNIDGKELLGYIRNVSFNGSAKTLVVFNENGDAPGRYDIYQYQITNRSAEYRIIGHWTDQLHLNMNAMQWVSGDSSVPASVCSLPCQKGERKKVVKGVPCCWHCERCEGYHYQASEFTCQLCPYELRPDQNRTGCQPIPIIKLEWHSPWAVVPVFIAILGILATTFVVVTFVRYNDTPIVRASGREMSYVLLTGIFLCYVTTFPMIAAPGVAVCSFRRIFLGLGMCFSYAALLTKTNRIHRIFEQGKRSVAAPRFISPASQLVITFSLISVQLMGVFVWFVADPPHTVVDYGEQRTQDPENARGVLKCDISDLSLICSLGYSILLMVTCTVYAIKTRGVPETFNEAKPIGFTMYTTCIIWLAFIPIFFGTAQSAERMYIQTATLTVSLSLSASVSLGMLYMPKVYIIILHPEQNVPKRKRSFKAIVTAATMTNKLSQLASERPNGEVKTELCESVDNSSESRHFQTFYGINLLGIDLDTEIPEGLYFLQQL</sequence>
<dbReference type="AlphaFoldDB" id="A0A498ME91"/>
<evidence type="ECO:0000256" key="4">
    <source>
        <dbReference type="ARBA" id="ARBA00022692"/>
    </source>
</evidence>
<comment type="caution">
    <text evidence="15">The sequence shown here is derived from an EMBL/GenBank/DDBJ whole genome shotgun (WGS) entry which is preliminary data.</text>
</comment>
<gene>
    <name evidence="15" type="ORF">ROHU_028148</name>
</gene>
<keyword evidence="3" id="KW-1003">Cell membrane</keyword>
<dbReference type="InterPro" id="IPR000162">
    <property type="entry name" value="GPCR_3_mtglu_rcpt"/>
</dbReference>
<evidence type="ECO:0000256" key="10">
    <source>
        <dbReference type="ARBA" id="ARBA00023170"/>
    </source>
</evidence>
<evidence type="ECO:0000256" key="2">
    <source>
        <dbReference type="ARBA" id="ARBA00007242"/>
    </source>
</evidence>
<dbReference type="Pfam" id="PF01094">
    <property type="entry name" value="ANF_receptor"/>
    <property type="match status" value="2"/>
</dbReference>
<dbReference type="SUPFAM" id="SSF53822">
    <property type="entry name" value="Periplasmic binding protein-like I"/>
    <property type="match status" value="2"/>
</dbReference>
<feature type="transmembrane region" description="Helical" evidence="13">
    <location>
        <begin position="728"/>
        <end position="750"/>
    </location>
</feature>
<dbReference type="Proteomes" id="UP000290572">
    <property type="component" value="Unassembled WGS sequence"/>
</dbReference>
<accession>A0A498ME91</accession>
<dbReference type="GO" id="GO:0005886">
    <property type="term" value="C:plasma membrane"/>
    <property type="evidence" value="ECO:0007669"/>
    <property type="project" value="UniProtKB-SubCell"/>
</dbReference>
<evidence type="ECO:0000313" key="15">
    <source>
        <dbReference type="EMBL" id="RXN15327.1"/>
    </source>
</evidence>
<dbReference type="InterPro" id="IPR017978">
    <property type="entry name" value="GPCR_3_C"/>
</dbReference>
<keyword evidence="9" id="KW-1015">Disulfide bond</keyword>
<dbReference type="PROSITE" id="PS00981">
    <property type="entry name" value="G_PROTEIN_RECEP_F3_3"/>
    <property type="match status" value="1"/>
</dbReference>
<keyword evidence="4 13" id="KW-0812">Transmembrane</keyword>
<dbReference type="InterPro" id="IPR028082">
    <property type="entry name" value="Peripla_BP_I"/>
</dbReference>
<dbReference type="FunFam" id="2.10.50.30:FF:000001">
    <property type="entry name" value="metabotropic glutamate receptor 1"/>
    <property type="match status" value="1"/>
</dbReference>
<keyword evidence="16" id="KW-1185">Reference proteome</keyword>
<keyword evidence="5" id="KW-0732">Signal</keyword>
<evidence type="ECO:0000259" key="14">
    <source>
        <dbReference type="PROSITE" id="PS50259"/>
    </source>
</evidence>
<dbReference type="Pfam" id="PF00003">
    <property type="entry name" value="7tm_3"/>
    <property type="match status" value="1"/>
</dbReference>
<evidence type="ECO:0000256" key="3">
    <source>
        <dbReference type="ARBA" id="ARBA00022475"/>
    </source>
</evidence>
<evidence type="ECO:0000256" key="5">
    <source>
        <dbReference type="ARBA" id="ARBA00022729"/>
    </source>
</evidence>
<evidence type="ECO:0000256" key="8">
    <source>
        <dbReference type="ARBA" id="ARBA00023136"/>
    </source>
</evidence>